<keyword evidence="2" id="KW-1185">Reference proteome</keyword>
<sequence length="136" mass="15121">MSSRMSTSIPPSASETHFTNAVAFVSPLVDAETAYRCFGTTCNKSFPAAHSCKQRRLHWTTCPDNHKKHRIPQLSGTSTSSFFRSILFSRIPPWVLGLTMAPQEGFEDADSPWNDTLAAPTFRWLMAASAIVMLRV</sequence>
<comment type="caution">
    <text evidence="1">The sequence shown here is derived from an EMBL/GenBank/DDBJ whole genome shotgun (WGS) entry which is preliminary data.</text>
</comment>
<name>A0A3D8SDY4_9HELO</name>
<dbReference type="AlphaFoldDB" id="A0A3D8SDY4"/>
<evidence type="ECO:0000313" key="2">
    <source>
        <dbReference type="Proteomes" id="UP000256645"/>
    </source>
</evidence>
<evidence type="ECO:0000313" key="1">
    <source>
        <dbReference type="EMBL" id="RDW84557.1"/>
    </source>
</evidence>
<reference evidence="1 2" key="1">
    <citation type="journal article" date="2018" name="IMA Fungus">
        <title>IMA Genome-F 9: Draft genome sequence of Annulohypoxylon stygium, Aspergillus mulundensis, Berkeleyomyces basicola (syn. Thielaviopsis basicola), Ceratocystis smalleyi, two Cercospora beticola strains, Coleophoma cylindrospora, Fusarium fracticaudum, Phialophora cf. hyalina, and Morchella septimelata.</title>
        <authorList>
            <person name="Wingfield B.D."/>
            <person name="Bills G.F."/>
            <person name="Dong Y."/>
            <person name="Huang W."/>
            <person name="Nel W.J."/>
            <person name="Swalarsk-Parry B.S."/>
            <person name="Vaghefi N."/>
            <person name="Wilken P.M."/>
            <person name="An Z."/>
            <person name="de Beer Z.W."/>
            <person name="De Vos L."/>
            <person name="Chen L."/>
            <person name="Duong T.A."/>
            <person name="Gao Y."/>
            <person name="Hammerbacher A."/>
            <person name="Kikkert J.R."/>
            <person name="Li Y."/>
            <person name="Li H."/>
            <person name="Li K."/>
            <person name="Li Q."/>
            <person name="Liu X."/>
            <person name="Ma X."/>
            <person name="Naidoo K."/>
            <person name="Pethybridge S.J."/>
            <person name="Sun J."/>
            <person name="Steenkamp E.T."/>
            <person name="van der Nest M.A."/>
            <person name="van Wyk S."/>
            <person name="Wingfield M.J."/>
            <person name="Xiong C."/>
            <person name="Yue Q."/>
            <person name="Zhang X."/>
        </authorList>
    </citation>
    <scope>NUCLEOTIDE SEQUENCE [LARGE SCALE GENOMIC DNA]</scope>
    <source>
        <strain evidence="1 2">BP6252</strain>
    </source>
</reference>
<proteinExistence type="predicted"/>
<organism evidence="1 2">
    <name type="scientific">Coleophoma cylindrospora</name>
    <dbReference type="NCBI Taxonomy" id="1849047"/>
    <lineage>
        <taxon>Eukaryota</taxon>
        <taxon>Fungi</taxon>
        <taxon>Dikarya</taxon>
        <taxon>Ascomycota</taxon>
        <taxon>Pezizomycotina</taxon>
        <taxon>Leotiomycetes</taxon>
        <taxon>Helotiales</taxon>
        <taxon>Dermateaceae</taxon>
        <taxon>Coleophoma</taxon>
    </lineage>
</organism>
<gene>
    <name evidence="1" type="ORF">BP6252_02147</name>
</gene>
<accession>A0A3D8SDY4</accession>
<protein>
    <submittedName>
        <fullName evidence="1">Uncharacterized protein</fullName>
    </submittedName>
</protein>
<dbReference type="Proteomes" id="UP000256645">
    <property type="component" value="Unassembled WGS sequence"/>
</dbReference>
<dbReference type="EMBL" id="PDLM01000002">
    <property type="protein sequence ID" value="RDW84557.1"/>
    <property type="molecule type" value="Genomic_DNA"/>
</dbReference>